<sequence>MTFDIMLTLNLISKDTKKEIKLRKVYRIIKKITSILLVITFIISIMMVTAKYILKYNYYNAISENESQAEGDKIYNAQAGEINSKLKITSQVKKDFIPWSYLIKDLADKTPTGITFSNIELLKNSIKIIGNADWRDNLLVFKQNLEKSNIYSNVNLPITSLLDKQNINFTITANLNLEDFIKTF</sequence>
<reference evidence="2 3" key="1">
    <citation type="journal article" date="2016" name="Environ. Microbiol.">
        <title>Genomic resolution of a cold subsurface aquifer community provides metabolic insights for novel microbes adapted to high CO concentrations.</title>
        <authorList>
            <person name="Probst A.J."/>
            <person name="Castelle C.J."/>
            <person name="Singh A."/>
            <person name="Brown C.T."/>
            <person name="Anantharaman K."/>
            <person name="Sharon I."/>
            <person name="Hug L.A."/>
            <person name="Burstein D."/>
            <person name="Emerson J.B."/>
            <person name="Thomas B.C."/>
            <person name="Banfield J.F."/>
        </authorList>
    </citation>
    <scope>NUCLEOTIDE SEQUENCE [LARGE SCALE GENOMIC DNA]</scope>
    <source>
        <strain evidence="2">CG1_02_37_44</strain>
    </source>
</reference>
<feature type="transmembrane region" description="Helical" evidence="1">
    <location>
        <begin position="32"/>
        <end position="54"/>
    </location>
</feature>
<dbReference type="InterPro" id="IPR007813">
    <property type="entry name" value="PilN"/>
</dbReference>
<gene>
    <name evidence="2" type="ORF">AUJ27_03075</name>
</gene>
<protein>
    <submittedName>
        <fullName evidence="2">Uncharacterized protein</fullName>
    </submittedName>
</protein>
<comment type="caution">
    <text evidence="2">The sequence shown here is derived from an EMBL/GenBank/DDBJ whole genome shotgun (WGS) entry which is preliminary data.</text>
</comment>
<accession>A0A1J4T8A6</accession>
<dbReference type="Proteomes" id="UP000183192">
    <property type="component" value="Unassembled WGS sequence"/>
</dbReference>
<dbReference type="EMBL" id="MNUU01000059">
    <property type="protein sequence ID" value="OIO07069.1"/>
    <property type="molecule type" value="Genomic_DNA"/>
</dbReference>
<keyword evidence="1" id="KW-1133">Transmembrane helix</keyword>
<name>A0A1J4T8A6_9BACT</name>
<evidence type="ECO:0000313" key="3">
    <source>
        <dbReference type="Proteomes" id="UP000183192"/>
    </source>
</evidence>
<dbReference type="Pfam" id="PF05137">
    <property type="entry name" value="PilN"/>
    <property type="match status" value="1"/>
</dbReference>
<proteinExistence type="predicted"/>
<organism evidence="2 3">
    <name type="scientific">Candidatus Falkowbacteria bacterium CG1_02_37_44</name>
    <dbReference type="NCBI Taxonomy" id="1805146"/>
    <lineage>
        <taxon>Bacteria</taxon>
        <taxon>Candidatus Falkowiibacteriota</taxon>
    </lineage>
</organism>
<keyword evidence="1" id="KW-0472">Membrane</keyword>
<evidence type="ECO:0000256" key="1">
    <source>
        <dbReference type="SAM" id="Phobius"/>
    </source>
</evidence>
<keyword evidence="1" id="KW-0812">Transmembrane</keyword>
<dbReference type="STRING" id="1805146.AUJ27_03075"/>
<evidence type="ECO:0000313" key="2">
    <source>
        <dbReference type="EMBL" id="OIO07069.1"/>
    </source>
</evidence>
<dbReference type="AlphaFoldDB" id="A0A1J4T8A6"/>